<dbReference type="Proteomes" id="UP000184088">
    <property type="component" value="Unassembled WGS sequence"/>
</dbReference>
<dbReference type="AlphaFoldDB" id="A0A1M4X4R5"/>
<dbReference type="InterPro" id="IPR043129">
    <property type="entry name" value="ATPase_NBD"/>
</dbReference>
<dbReference type="InterPro" id="IPR000835">
    <property type="entry name" value="HTH_MarR-typ"/>
</dbReference>
<comment type="similarity">
    <text evidence="2">Belongs to the ROK (NagC/XylR) family.</text>
</comment>
<dbReference type="Gene3D" id="3.30.420.40">
    <property type="match status" value="2"/>
</dbReference>
<evidence type="ECO:0000256" key="1">
    <source>
        <dbReference type="ARBA" id="ARBA00002486"/>
    </source>
</evidence>
<dbReference type="Gene3D" id="1.10.10.10">
    <property type="entry name" value="Winged helix-like DNA-binding domain superfamily/Winged helix DNA-binding domain"/>
    <property type="match status" value="1"/>
</dbReference>
<proteinExistence type="inferred from homology"/>
<organism evidence="5 6">
    <name type="scientific">Caldanaerobius fijiensis DSM 17918</name>
    <dbReference type="NCBI Taxonomy" id="1121256"/>
    <lineage>
        <taxon>Bacteria</taxon>
        <taxon>Bacillati</taxon>
        <taxon>Bacillota</taxon>
        <taxon>Clostridia</taxon>
        <taxon>Thermoanaerobacterales</taxon>
        <taxon>Thermoanaerobacteraceae</taxon>
        <taxon>Caldanaerobius</taxon>
    </lineage>
</organism>
<dbReference type="GO" id="GO:0003700">
    <property type="term" value="F:DNA-binding transcription factor activity"/>
    <property type="evidence" value="ECO:0007669"/>
    <property type="project" value="InterPro"/>
</dbReference>
<name>A0A1M4X4R5_9THEO</name>
<feature type="domain" description="HTH marR-type" evidence="4">
    <location>
        <begin position="20"/>
        <end position="62"/>
    </location>
</feature>
<evidence type="ECO:0000259" key="4">
    <source>
        <dbReference type="Pfam" id="PF12802"/>
    </source>
</evidence>
<dbReference type="GO" id="GO:0042732">
    <property type="term" value="P:D-xylose metabolic process"/>
    <property type="evidence" value="ECO:0007669"/>
    <property type="project" value="UniProtKB-KW"/>
</dbReference>
<evidence type="ECO:0000313" key="6">
    <source>
        <dbReference type="Proteomes" id="UP000184088"/>
    </source>
</evidence>
<dbReference type="OrthoDB" id="9810372at2"/>
<dbReference type="STRING" id="1121256.SAMN02746089_00947"/>
<keyword evidence="3" id="KW-0119">Carbohydrate metabolism</keyword>
<keyword evidence="6" id="KW-1185">Reference proteome</keyword>
<dbReference type="InterPro" id="IPR036390">
    <property type="entry name" value="WH_DNA-bd_sf"/>
</dbReference>
<dbReference type="InterPro" id="IPR036388">
    <property type="entry name" value="WH-like_DNA-bd_sf"/>
</dbReference>
<protein>
    <submittedName>
        <fullName evidence="5">MarR family protein</fullName>
    </submittedName>
</protein>
<dbReference type="Pfam" id="PF00480">
    <property type="entry name" value="ROK"/>
    <property type="match status" value="1"/>
</dbReference>
<dbReference type="PANTHER" id="PTHR18964:SF149">
    <property type="entry name" value="BIFUNCTIONAL UDP-N-ACETYLGLUCOSAMINE 2-EPIMERASE_N-ACETYLMANNOSAMINE KINASE"/>
    <property type="match status" value="1"/>
</dbReference>
<evidence type="ECO:0000256" key="3">
    <source>
        <dbReference type="ARBA" id="ARBA00022629"/>
    </source>
</evidence>
<dbReference type="InterPro" id="IPR011991">
    <property type="entry name" value="ArsR-like_HTH"/>
</dbReference>
<dbReference type="CDD" id="cd00090">
    <property type="entry name" value="HTH_ARSR"/>
    <property type="match status" value="1"/>
</dbReference>
<dbReference type="SUPFAM" id="SSF53067">
    <property type="entry name" value="Actin-like ATPase domain"/>
    <property type="match status" value="1"/>
</dbReference>
<dbReference type="PANTHER" id="PTHR18964">
    <property type="entry name" value="ROK (REPRESSOR, ORF, KINASE) FAMILY"/>
    <property type="match status" value="1"/>
</dbReference>
<comment type="function">
    <text evidence="1">Transcriptional repressor of xylose-utilizing enzymes.</text>
</comment>
<dbReference type="RefSeq" id="WP_073342179.1">
    <property type="nucleotide sequence ID" value="NZ_FQVH01000007.1"/>
</dbReference>
<accession>A0A1M4X4R5</accession>
<evidence type="ECO:0000256" key="2">
    <source>
        <dbReference type="ARBA" id="ARBA00006479"/>
    </source>
</evidence>
<dbReference type="SUPFAM" id="SSF46785">
    <property type="entry name" value="Winged helix' DNA-binding domain"/>
    <property type="match status" value="1"/>
</dbReference>
<keyword evidence="3" id="KW-0859">Xylose metabolism</keyword>
<dbReference type="EMBL" id="FQVH01000007">
    <property type="protein sequence ID" value="SHE88449.1"/>
    <property type="molecule type" value="Genomic_DNA"/>
</dbReference>
<dbReference type="InterPro" id="IPR000600">
    <property type="entry name" value="ROK"/>
</dbReference>
<gene>
    <name evidence="5" type="ORF">SAMN02746089_00947</name>
</gene>
<evidence type="ECO:0000313" key="5">
    <source>
        <dbReference type="EMBL" id="SHE88449.1"/>
    </source>
</evidence>
<dbReference type="Pfam" id="PF12802">
    <property type="entry name" value="MarR_2"/>
    <property type="match status" value="1"/>
</dbReference>
<sequence>MGDYKKASTQMMKNINMANVISLIVHKGPVSRADIAKELNMSKSAVSSIIDELIKMGYVKEEGKGEASSNGGRKPINLVFNPDVARVIGINISGYSIRAVLSDLGGNILNSTIYRLNSDEDVIRDVVDIVNKLRDQKEVLGVGIGIPGIVNIEEASVVYSPALKWQNVKISRELEGKIGLPVYPENDVKLSALGEKWKGAGVGIDNFIYLSVARGIGCGIIIDGKLYRGSSYTAGEIGYMVLGQRVKESFTLNDFGAFELQAADHAMVRNALKLMNSYSDSYLHKAIRESDSAIKPHMVFAGYELGDKLCQRVIDEYIELLVMGIANLIAVINPRKVILGGDLYYAGDKAMDKIRASVNRLAPFDVTIEKSLLGNNAGCIGGVARVLESIDILKGVLI</sequence>
<reference evidence="5 6" key="1">
    <citation type="submission" date="2016-11" db="EMBL/GenBank/DDBJ databases">
        <authorList>
            <person name="Jaros S."/>
            <person name="Januszkiewicz K."/>
            <person name="Wedrychowicz H."/>
        </authorList>
    </citation>
    <scope>NUCLEOTIDE SEQUENCE [LARGE SCALE GENOMIC DNA]</scope>
    <source>
        <strain evidence="5 6">DSM 17918</strain>
    </source>
</reference>